<reference evidence="1 2" key="1">
    <citation type="journal article" date="2014" name="Mol. Plant">
        <title>Chromosome Scale Genome Assembly and Transcriptome Profiling of Nannochloropsis gaditana in Nitrogen Depletion.</title>
        <authorList>
            <person name="Corteggiani Carpinelli E."/>
            <person name="Telatin A."/>
            <person name="Vitulo N."/>
            <person name="Forcato C."/>
            <person name="D'Angelo M."/>
            <person name="Schiavon R."/>
            <person name="Vezzi A."/>
            <person name="Giacometti G.M."/>
            <person name="Morosinotto T."/>
            <person name="Valle G."/>
        </authorList>
    </citation>
    <scope>NUCLEOTIDE SEQUENCE [LARGE SCALE GENOMIC DNA]</scope>
    <source>
        <strain evidence="1 2">B-31</strain>
    </source>
</reference>
<keyword evidence="2" id="KW-1185">Reference proteome</keyword>
<protein>
    <submittedName>
        <fullName evidence="1">Triglyceride lipase-cholesterol esterase</fullName>
    </submittedName>
</protein>
<evidence type="ECO:0000313" key="2">
    <source>
        <dbReference type="Proteomes" id="UP000019335"/>
    </source>
</evidence>
<proteinExistence type="predicted"/>
<gene>
    <name evidence="1" type="ORF">Naga_101607g1</name>
</gene>
<name>W7TF66_9STRA</name>
<dbReference type="OrthoDB" id="9974421at2759"/>
<dbReference type="Proteomes" id="UP000019335">
    <property type="component" value="Unassembled WGS sequence"/>
</dbReference>
<accession>W7TF66</accession>
<evidence type="ECO:0000313" key="1">
    <source>
        <dbReference type="EMBL" id="EWM22168.1"/>
    </source>
</evidence>
<organism evidence="1 2">
    <name type="scientific">Nannochloropsis gaditana</name>
    <dbReference type="NCBI Taxonomy" id="72520"/>
    <lineage>
        <taxon>Eukaryota</taxon>
        <taxon>Sar</taxon>
        <taxon>Stramenopiles</taxon>
        <taxon>Ochrophyta</taxon>
        <taxon>Eustigmatophyceae</taxon>
        <taxon>Eustigmatales</taxon>
        <taxon>Monodopsidaceae</taxon>
        <taxon>Nannochloropsis</taxon>
    </lineage>
</organism>
<sequence length="163" mass="18660">MVPTDSAPAVPVEYDLKRLRVPVAVFYGGKDTVIDISALRDVLPACIRWHMEPEYEHLDMIWADTAKDNVFPELVKLLHEATILTQQDIKGLGCGEKFRPQDRRHAPFQKEWQQWSRIEGAWGEREGSLQLVSVIHSPFLAHKRMNTRSLHSSAQASGSMQEW</sequence>
<dbReference type="AlphaFoldDB" id="W7TF66"/>
<dbReference type="SUPFAM" id="SSF53474">
    <property type="entry name" value="alpha/beta-Hydrolases"/>
    <property type="match status" value="1"/>
</dbReference>
<dbReference type="Gene3D" id="3.40.50.1820">
    <property type="entry name" value="alpha/beta hydrolase"/>
    <property type="match status" value="1"/>
</dbReference>
<dbReference type="InterPro" id="IPR029058">
    <property type="entry name" value="AB_hydrolase_fold"/>
</dbReference>
<dbReference type="EMBL" id="AZIL01002272">
    <property type="protein sequence ID" value="EWM22168.1"/>
    <property type="molecule type" value="Genomic_DNA"/>
</dbReference>
<comment type="caution">
    <text evidence="1">The sequence shown here is derived from an EMBL/GenBank/DDBJ whole genome shotgun (WGS) entry which is preliminary data.</text>
</comment>